<dbReference type="SUPFAM" id="SSF50475">
    <property type="entry name" value="FMN-binding split barrel"/>
    <property type="match status" value="1"/>
</dbReference>
<protein>
    <submittedName>
        <fullName evidence="1">Negative transcriptional regulator, PaiB family</fullName>
    </submittedName>
</protein>
<dbReference type="EMBL" id="FOAS01000003">
    <property type="protein sequence ID" value="SEK57351.1"/>
    <property type="molecule type" value="Genomic_DNA"/>
</dbReference>
<organism evidence="1 2">
    <name type="scientific">Atopomonas hussainii</name>
    <dbReference type="NCBI Taxonomy" id="1429083"/>
    <lineage>
        <taxon>Bacteria</taxon>
        <taxon>Pseudomonadati</taxon>
        <taxon>Pseudomonadota</taxon>
        <taxon>Gammaproteobacteria</taxon>
        <taxon>Pseudomonadales</taxon>
        <taxon>Pseudomonadaceae</taxon>
        <taxon>Atopomonas</taxon>
    </lineage>
</organism>
<dbReference type="Proteomes" id="UP000185766">
    <property type="component" value="Unassembled WGS sequence"/>
</dbReference>
<dbReference type="PANTHER" id="PTHR35802:SF1">
    <property type="entry name" value="PROTEASE SYNTHASE AND SPORULATION PROTEIN PAI 2"/>
    <property type="match status" value="1"/>
</dbReference>
<dbReference type="RefSeq" id="WP_074865397.1">
    <property type="nucleotide sequence ID" value="NZ_FOAS01000003.1"/>
</dbReference>
<name>A0A1H7I492_9GAMM</name>
<evidence type="ECO:0000313" key="1">
    <source>
        <dbReference type="EMBL" id="SEK57351.1"/>
    </source>
</evidence>
<dbReference type="PANTHER" id="PTHR35802">
    <property type="entry name" value="PROTEASE SYNTHASE AND SPORULATION PROTEIN PAI 2"/>
    <property type="match status" value="1"/>
</dbReference>
<dbReference type="PIRSF" id="PIRSF010372">
    <property type="entry name" value="PaiB"/>
    <property type="match status" value="1"/>
</dbReference>
<keyword evidence="2" id="KW-1185">Reference proteome</keyword>
<reference evidence="1 2" key="1">
    <citation type="submission" date="2016-10" db="EMBL/GenBank/DDBJ databases">
        <authorList>
            <person name="de Groot N.N."/>
        </authorList>
    </citation>
    <scope>NUCLEOTIDE SEQUENCE [LARGE SCALE GENOMIC DNA]</scope>
    <source>
        <strain evidence="1 2">JCM 19513</strain>
    </source>
</reference>
<dbReference type="InterPro" id="IPR007396">
    <property type="entry name" value="TR_PAI2-type"/>
</dbReference>
<dbReference type="Pfam" id="PF04299">
    <property type="entry name" value="FMN_bind_2"/>
    <property type="match status" value="1"/>
</dbReference>
<gene>
    <name evidence="1" type="ORF">SAMN05216214_103191</name>
</gene>
<dbReference type="InterPro" id="IPR012349">
    <property type="entry name" value="Split_barrel_FMN-bd"/>
</dbReference>
<accession>A0A1H7I492</accession>
<dbReference type="STRING" id="1429083.GCA_001885685_03387"/>
<dbReference type="AlphaFoldDB" id="A0A1H7I492"/>
<sequence>MYTPANLRMPNSAQALDFIEQHGFAALVSADLTATHLPLLLARDEGEQGVLYGHVAKANPQAEQAAGQTVLAVFSGPHAYISPTWYAAGPAVPTWNYAAVHVYGRLELLDSHATLELVQRLTEVYEPGLNANHALLAPDYVARLNQAIVGFKLVIERIEGKEKLGQTRTQADQQGVYHALVDSAHLGDQALAAYMRQRRLGTGEDA</sequence>
<evidence type="ECO:0000313" key="2">
    <source>
        <dbReference type="Proteomes" id="UP000185766"/>
    </source>
</evidence>
<proteinExistence type="predicted"/>
<dbReference type="Gene3D" id="2.30.110.10">
    <property type="entry name" value="Electron Transport, Fmn-binding Protein, Chain A"/>
    <property type="match status" value="1"/>
</dbReference>